<evidence type="ECO:0000256" key="1">
    <source>
        <dbReference type="SAM" id="MobiDB-lite"/>
    </source>
</evidence>
<dbReference type="STRING" id="6216.A0A0R3SIZ3"/>
<dbReference type="InterPro" id="IPR023393">
    <property type="entry name" value="START-like_dom_sf"/>
</dbReference>
<accession>A0A0R3SIZ3</accession>
<dbReference type="SUPFAM" id="SSF55961">
    <property type="entry name" value="Bet v1-like"/>
    <property type="match status" value="1"/>
</dbReference>
<evidence type="ECO:0000313" key="4">
    <source>
        <dbReference type="Proteomes" id="UP000274504"/>
    </source>
</evidence>
<feature type="compositionally biased region" description="Polar residues" evidence="1">
    <location>
        <begin position="368"/>
        <end position="383"/>
    </location>
</feature>
<dbReference type="Proteomes" id="UP000274504">
    <property type="component" value="Unassembled WGS sequence"/>
</dbReference>
<dbReference type="InterPro" id="IPR002913">
    <property type="entry name" value="START_lipid-bd_dom"/>
</dbReference>
<sequence>MMLVSRVEVIRRRLFASPNSRLKLRQSDIDKIKILARVVHRAFLANILTLRESAGFIIRRIGDLYRAGYFNLSQDLALNRGHKVLLGACLISFAQDSISEDEMIASVEAFDVEKYNELCFNSSGLKKEKEELVCESDLPPPRVYSSLESPLTFYVRDLRCTLRKKRREFLTDIIFRSRPLESNPSNTESAAASFTSATSPRGVMLIELSKRLSTDGTGFIDVGWELIIDRPDLRMWRRLSPRLSAISSGLYEYRDSKPKLLTFSVCGSFTDISARCFLEVQLNLEYRRQWDNSVVALESSRSTKEATDAAETEVIRWVARFPFPMARREYIYARRWWLTFSTLTPTQRGGIALIISRACNYKSKSDENGGNSTKVNGGSSVEAQSEGGMVSVKTYESNMLIRSHGTIDEVLFHFQLI</sequence>
<dbReference type="AlphaFoldDB" id="A0A0R3SIZ3"/>
<name>A0A0R3SIZ3_HYMDI</name>
<organism evidence="5">
    <name type="scientific">Hymenolepis diminuta</name>
    <name type="common">Rat tapeworm</name>
    <dbReference type="NCBI Taxonomy" id="6216"/>
    <lineage>
        <taxon>Eukaryota</taxon>
        <taxon>Metazoa</taxon>
        <taxon>Spiralia</taxon>
        <taxon>Lophotrochozoa</taxon>
        <taxon>Platyhelminthes</taxon>
        <taxon>Cestoda</taxon>
        <taxon>Eucestoda</taxon>
        <taxon>Cyclophyllidea</taxon>
        <taxon>Hymenolepididae</taxon>
        <taxon>Hymenolepis</taxon>
    </lineage>
</organism>
<dbReference type="InterPro" id="IPR051213">
    <property type="entry name" value="START_lipid_transfer"/>
</dbReference>
<feature type="region of interest" description="Disordered" evidence="1">
    <location>
        <begin position="364"/>
        <end position="383"/>
    </location>
</feature>
<dbReference type="WBParaSite" id="HDID_0000490801-mRNA-1">
    <property type="protein sequence ID" value="HDID_0000490801-mRNA-1"/>
    <property type="gene ID" value="HDID_0000490801"/>
</dbReference>
<protein>
    <submittedName>
        <fullName evidence="5">START domain-containing protein</fullName>
    </submittedName>
</protein>
<reference evidence="5" key="1">
    <citation type="submission" date="2017-02" db="UniProtKB">
        <authorList>
            <consortium name="WormBaseParasite"/>
        </authorList>
    </citation>
    <scope>IDENTIFICATION</scope>
</reference>
<evidence type="ECO:0000313" key="5">
    <source>
        <dbReference type="WBParaSite" id="HDID_0000490801-mRNA-1"/>
    </source>
</evidence>
<gene>
    <name evidence="3" type="ORF">HDID_LOCUS4906</name>
</gene>
<dbReference type="GO" id="GO:0005737">
    <property type="term" value="C:cytoplasm"/>
    <property type="evidence" value="ECO:0007669"/>
    <property type="project" value="UniProtKB-ARBA"/>
</dbReference>
<dbReference type="Gene3D" id="3.30.530.20">
    <property type="match status" value="1"/>
</dbReference>
<dbReference type="PROSITE" id="PS50848">
    <property type="entry name" value="START"/>
    <property type="match status" value="1"/>
</dbReference>
<proteinExistence type="predicted"/>
<dbReference type="EMBL" id="UYSG01002121">
    <property type="protein sequence ID" value="VDL57120.1"/>
    <property type="molecule type" value="Genomic_DNA"/>
</dbReference>
<dbReference type="OrthoDB" id="1295045at2759"/>
<feature type="domain" description="START" evidence="2">
    <location>
        <begin position="236"/>
        <end position="402"/>
    </location>
</feature>
<dbReference type="GO" id="GO:0008289">
    <property type="term" value="F:lipid binding"/>
    <property type="evidence" value="ECO:0007669"/>
    <property type="project" value="InterPro"/>
</dbReference>
<evidence type="ECO:0000259" key="2">
    <source>
        <dbReference type="PROSITE" id="PS50848"/>
    </source>
</evidence>
<dbReference type="PANTHER" id="PTHR19308">
    <property type="entry name" value="PHOSPHATIDYLCHOLINE TRANSFER PROTEIN"/>
    <property type="match status" value="1"/>
</dbReference>
<reference evidence="3 4" key="2">
    <citation type="submission" date="2018-11" db="EMBL/GenBank/DDBJ databases">
        <authorList>
            <consortium name="Pathogen Informatics"/>
        </authorList>
    </citation>
    <scope>NUCLEOTIDE SEQUENCE [LARGE SCALE GENOMIC DNA]</scope>
</reference>
<evidence type="ECO:0000313" key="3">
    <source>
        <dbReference type="EMBL" id="VDL57120.1"/>
    </source>
</evidence>
<dbReference type="PANTHER" id="PTHR19308:SF39">
    <property type="entry name" value="PHOSPHATIDYLCHOLINE TRANSFER PROTEIN"/>
    <property type="match status" value="1"/>
</dbReference>